<keyword evidence="3" id="KW-0547">Nucleotide-binding</keyword>
<dbReference type="Proteomes" id="UP000238739">
    <property type="component" value="Unassembled WGS sequence"/>
</dbReference>
<name>A0A2N9DUY7_9LACO</name>
<reference evidence="7" key="1">
    <citation type="submission" date="2018-01" db="EMBL/GenBank/DDBJ databases">
        <authorList>
            <person name="Chaillou S."/>
        </authorList>
    </citation>
    <scope>NUCLEOTIDE SEQUENCE [LARGE SCALE GENOMIC DNA]</scope>
    <source>
        <strain evidence="7">MFPC41A2801</strain>
    </source>
</reference>
<accession>A0A2N9DUY7</accession>
<dbReference type="InterPro" id="IPR002173">
    <property type="entry name" value="Carboh/pur_kinase_PfkB_CS"/>
</dbReference>
<dbReference type="EMBL" id="OGVC01000014">
    <property type="protein sequence ID" value="SPC37999.1"/>
    <property type="molecule type" value="Genomic_DNA"/>
</dbReference>
<dbReference type="PROSITE" id="PS00584">
    <property type="entry name" value="PFKB_KINASES_2"/>
    <property type="match status" value="1"/>
</dbReference>
<sequence length="317" mass="34733">MMKNFLTIGEPMAVFSADQADVELADAQHFTKYIAGAELNVAIGLARLQHRVEYVTALGNDPFGVTIQNEIKANQISTQYVEIMPEYWTGFYLKQRVTTGDPAVYFYRQNSAAAHFDSDMLDKVDYQKIDLIHLTGIMAAISDNGLTAVKRLFEKAHENQISTTFDPNIRKPLWASETEMIMTLNSLAKEATIVLPGINEGEILMGSRDPEQIADFYLNQSNHTQTAIVKLGPAGAYIKNKTGLNTTVTGYSVRHVVDTVGAGDGFAVGLISGLLDEQPIESAVKRACAIGALAVQSAGDSEGYPDNEQLEQFMEEN</sequence>
<dbReference type="SUPFAM" id="SSF53613">
    <property type="entry name" value="Ribokinase-like"/>
    <property type="match status" value="1"/>
</dbReference>
<organism evidence="7 8">
    <name type="scientific">Latilactobacillus fuchuensis</name>
    <dbReference type="NCBI Taxonomy" id="164393"/>
    <lineage>
        <taxon>Bacteria</taxon>
        <taxon>Bacillati</taxon>
        <taxon>Bacillota</taxon>
        <taxon>Bacilli</taxon>
        <taxon>Lactobacillales</taxon>
        <taxon>Lactobacillaceae</taxon>
        <taxon>Latilactobacillus</taxon>
    </lineage>
</organism>
<evidence type="ECO:0000256" key="3">
    <source>
        <dbReference type="ARBA" id="ARBA00022741"/>
    </source>
</evidence>
<dbReference type="AlphaFoldDB" id="A0A2N9DUY7"/>
<evidence type="ECO:0000256" key="4">
    <source>
        <dbReference type="ARBA" id="ARBA00022777"/>
    </source>
</evidence>
<dbReference type="GO" id="GO:0005524">
    <property type="term" value="F:ATP binding"/>
    <property type="evidence" value="ECO:0007669"/>
    <property type="project" value="UniProtKB-KW"/>
</dbReference>
<dbReference type="PANTHER" id="PTHR43085">
    <property type="entry name" value="HEXOKINASE FAMILY MEMBER"/>
    <property type="match status" value="1"/>
</dbReference>
<dbReference type="InterPro" id="IPR050306">
    <property type="entry name" value="PfkB_Carbo_kinase"/>
</dbReference>
<evidence type="ECO:0000256" key="2">
    <source>
        <dbReference type="ARBA" id="ARBA00022679"/>
    </source>
</evidence>
<evidence type="ECO:0000313" key="8">
    <source>
        <dbReference type="Proteomes" id="UP000238739"/>
    </source>
</evidence>
<keyword evidence="8" id="KW-1185">Reference proteome</keyword>
<evidence type="ECO:0000256" key="1">
    <source>
        <dbReference type="ARBA" id="ARBA00010688"/>
    </source>
</evidence>
<dbReference type="Gene3D" id="3.40.1190.20">
    <property type="match status" value="1"/>
</dbReference>
<gene>
    <name evidence="7" type="primary">kdgK</name>
    <name evidence="7" type="ORF">LFUMFP_210100</name>
</gene>
<keyword evidence="2 7" id="KW-0808">Transferase</keyword>
<dbReference type="Pfam" id="PF00294">
    <property type="entry name" value="PfkB"/>
    <property type="match status" value="1"/>
</dbReference>
<keyword evidence="5" id="KW-0067">ATP-binding</keyword>
<evidence type="ECO:0000313" key="7">
    <source>
        <dbReference type="EMBL" id="SPC37999.1"/>
    </source>
</evidence>
<dbReference type="CDD" id="cd01166">
    <property type="entry name" value="KdgK"/>
    <property type="match status" value="1"/>
</dbReference>
<dbReference type="InterPro" id="IPR029056">
    <property type="entry name" value="Ribokinase-like"/>
</dbReference>
<dbReference type="EC" id="2.7.1.45" evidence="7"/>
<evidence type="ECO:0000256" key="5">
    <source>
        <dbReference type="ARBA" id="ARBA00022840"/>
    </source>
</evidence>
<dbReference type="PANTHER" id="PTHR43085:SF1">
    <property type="entry name" value="PSEUDOURIDINE KINASE-RELATED"/>
    <property type="match status" value="1"/>
</dbReference>
<evidence type="ECO:0000259" key="6">
    <source>
        <dbReference type="Pfam" id="PF00294"/>
    </source>
</evidence>
<feature type="domain" description="Carbohydrate kinase PfkB" evidence="6">
    <location>
        <begin position="3"/>
        <end position="305"/>
    </location>
</feature>
<comment type="similarity">
    <text evidence="1">Belongs to the carbohydrate kinase PfkB family.</text>
</comment>
<protein>
    <submittedName>
        <fullName evidence="7">2-keto-3-deoxygluconate kinase</fullName>
        <ecNumber evidence="7">2.7.1.45</ecNumber>
    </submittedName>
</protein>
<dbReference type="InterPro" id="IPR011611">
    <property type="entry name" value="PfkB_dom"/>
</dbReference>
<comment type="caution">
    <text evidence="7">The sequence shown here is derived from an EMBL/GenBank/DDBJ whole genome shotgun (WGS) entry which is preliminary data.</text>
</comment>
<dbReference type="GO" id="GO:0008673">
    <property type="term" value="F:2-dehydro-3-deoxygluconokinase activity"/>
    <property type="evidence" value="ECO:0007669"/>
    <property type="project" value="UniProtKB-EC"/>
</dbReference>
<keyword evidence="4 7" id="KW-0418">Kinase</keyword>
<proteinExistence type="inferred from homology"/>